<keyword evidence="2" id="KW-1185">Reference proteome</keyword>
<sequence>MLDLGVYPEFLDRAAVLHGLRKAINQSGNVETYFKLCKQLADAELLTIYECDDSFLPYCFFFLAYVSNHCLCMCVGVGWLVVQ</sequence>
<accession>A0ACB8XYV6</accession>
<dbReference type="EMBL" id="CM042046">
    <property type="protein sequence ID" value="KAI3676398.1"/>
    <property type="molecule type" value="Genomic_DNA"/>
</dbReference>
<organism evidence="1 2">
    <name type="scientific">Smallanthus sonchifolius</name>
    <dbReference type="NCBI Taxonomy" id="185202"/>
    <lineage>
        <taxon>Eukaryota</taxon>
        <taxon>Viridiplantae</taxon>
        <taxon>Streptophyta</taxon>
        <taxon>Embryophyta</taxon>
        <taxon>Tracheophyta</taxon>
        <taxon>Spermatophyta</taxon>
        <taxon>Magnoliopsida</taxon>
        <taxon>eudicotyledons</taxon>
        <taxon>Gunneridae</taxon>
        <taxon>Pentapetalae</taxon>
        <taxon>asterids</taxon>
        <taxon>campanulids</taxon>
        <taxon>Asterales</taxon>
        <taxon>Asteraceae</taxon>
        <taxon>Asteroideae</taxon>
        <taxon>Heliantheae alliance</taxon>
        <taxon>Millerieae</taxon>
        <taxon>Smallanthus</taxon>
    </lineage>
</organism>
<evidence type="ECO:0000313" key="1">
    <source>
        <dbReference type="EMBL" id="KAI3676398.1"/>
    </source>
</evidence>
<reference evidence="2" key="1">
    <citation type="journal article" date="2022" name="Mol. Ecol. Resour.">
        <title>The genomes of chicory, endive, great burdock and yacon provide insights into Asteraceae palaeo-polyploidization history and plant inulin production.</title>
        <authorList>
            <person name="Fan W."/>
            <person name="Wang S."/>
            <person name="Wang H."/>
            <person name="Wang A."/>
            <person name="Jiang F."/>
            <person name="Liu H."/>
            <person name="Zhao H."/>
            <person name="Xu D."/>
            <person name="Zhang Y."/>
        </authorList>
    </citation>
    <scope>NUCLEOTIDE SEQUENCE [LARGE SCALE GENOMIC DNA]</scope>
    <source>
        <strain evidence="2">cv. Yunnan</strain>
    </source>
</reference>
<evidence type="ECO:0000313" key="2">
    <source>
        <dbReference type="Proteomes" id="UP001056120"/>
    </source>
</evidence>
<name>A0ACB8XYV6_9ASTR</name>
<dbReference type="Proteomes" id="UP001056120">
    <property type="component" value="Linkage Group LG29"/>
</dbReference>
<proteinExistence type="predicted"/>
<comment type="caution">
    <text evidence="1">The sequence shown here is derived from an EMBL/GenBank/DDBJ whole genome shotgun (WGS) entry which is preliminary data.</text>
</comment>
<reference evidence="1 2" key="2">
    <citation type="journal article" date="2022" name="Mol. Ecol. Resour.">
        <title>The genomes of chicory, endive, great burdock and yacon provide insights into Asteraceae paleo-polyploidization history and plant inulin production.</title>
        <authorList>
            <person name="Fan W."/>
            <person name="Wang S."/>
            <person name="Wang H."/>
            <person name="Wang A."/>
            <person name="Jiang F."/>
            <person name="Liu H."/>
            <person name="Zhao H."/>
            <person name="Xu D."/>
            <person name="Zhang Y."/>
        </authorList>
    </citation>
    <scope>NUCLEOTIDE SEQUENCE [LARGE SCALE GENOMIC DNA]</scope>
    <source>
        <strain evidence="2">cv. Yunnan</strain>
        <tissue evidence="1">Leaves</tissue>
    </source>
</reference>
<protein>
    <submittedName>
        <fullName evidence="1">Uncharacterized protein</fullName>
    </submittedName>
</protein>
<gene>
    <name evidence="1" type="ORF">L1987_86005</name>
</gene>